<gene>
    <name evidence="1" type="ORF">S01H1_52454</name>
</gene>
<accession>X0VYV8</accession>
<sequence>MSQQNAPNSATITLDEVFKAMQHWRKNKKDYSGVGIPDKIWSSIFQLEHNGYIASELKRCFTLNSRQYNLKKK</sequence>
<dbReference type="AlphaFoldDB" id="X0VYV8"/>
<feature type="non-terminal residue" evidence="1">
    <location>
        <position position="73"/>
    </location>
</feature>
<evidence type="ECO:0000313" key="1">
    <source>
        <dbReference type="EMBL" id="GAG16287.1"/>
    </source>
</evidence>
<proteinExistence type="predicted"/>
<comment type="caution">
    <text evidence="1">The sequence shown here is derived from an EMBL/GenBank/DDBJ whole genome shotgun (WGS) entry which is preliminary data.</text>
</comment>
<protein>
    <submittedName>
        <fullName evidence="1">Uncharacterized protein</fullName>
    </submittedName>
</protein>
<organism evidence="1">
    <name type="scientific">marine sediment metagenome</name>
    <dbReference type="NCBI Taxonomy" id="412755"/>
    <lineage>
        <taxon>unclassified sequences</taxon>
        <taxon>metagenomes</taxon>
        <taxon>ecological metagenomes</taxon>
    </lineage>
</organism>
<reference evidence="1" key="1">
    <citation type="journal article" date="2014" name="Front. Microbiol.">
        <title>High frequency of phylogenetically diverse reductive dehalogenase-homologous genes in deep subseafloor sedimentary metagenomes.</title>
        <authorList>
            <person name="Kawai M."/>
            <person name="Futagami T."/>
            <person name="Toyoda A."/>
            <person name="Takaki Y."/>
            <person name="Nishi S."/>
            <person name="Hori S."/>
            <person name="Arai W."/>
            <person name="Tsubouchi T."/>
            <person name="Morono Y."/>
            <person name="Uchiyama I."/>
            <person name="Ito T."/>
            <person name="Fujiyama A."/>
            <person name="Inagaki F."/>
            <person name="Takami H."/>
        </authorList>
    </citation>
    <scope>NUCLEOTIDE SEQUENCE</scope>
    <source>
        <strain evidence="1">Expedition CK06-06</strain>
    </source>
</reference>
<dbReference type="EMBL" id="BARS01033904">
    <property type="protein sequence ID" value="GAG16287.1"/>
    <property type="molecule type" value="Genomic_DNA"/>
</dbReference>
<name>X0VYV8_9ZZZZ</name>